<dbReference type="PANTHER" id="PTHR12804">
    <property type="entry name" value="MICROSOMAL SIGNAL PEPTIDASE 23 KD SUBUNIT SPC22/23"/>
    <property type="match status" value="1"/>
</dbReference>
<dbReference type="Proteomes" id="UP000253551">
    <property type="component" value="Unassembled WGS sequence"/>
</dbReference>
<proteinExistence type="inferred from homology"/>
<feature type="transmembrane region" description="Helical" evidence="11">
    <location>
        <begin position="12"/>
        <end position="35"/>
    </location>
</feature>
<evidence type="ECO:0000256" key="6">
    <source>
        <dbReference type="ARBA" id="ARBA00022989"/>
    </source>
</evidence>
<keyword evidence="13" id="KW-1185">Reference proteome</keyword>
<dbReference type="GO" id="GO:0005787">
    <property type="term" value="C:signal peptidase complex"/>
    <property type="evidence" value="ECO:0007669"/>
    <property type="project" value="InterPro"/>
</dbReference>
<evidence type="ECO:0000256" key="10">
    <source>
        <dbReference type="ARBA" id="ARBA00045670"/>
    </source>
</evidence>
<name>A0A367IRG6_RHIST</name>
<evidence type="ECO:0000313" key="12">
    <source>
        <dbReference type="EMBL" id="RCH80263.1"/>
    </source>
</evidence>
<comment type="similarity">
    <text evidence="2">Belongs to the SPCS3 family.</text>
</comment>
<comment type="subcellular location">
    <subcellularLocation>
        <location evidence="1">Endoplasmic reticulum membrane</location>
        <topology evidence="1">Single-pass type II membrane protein</topology>
    </subcellularLocation>
</comment>
<keyword evidence="4" id="KW-0256">Endoplasmic reticulum</keyword>
<evidence type="ECO:0000256" key="2">
    <source>
        <dbReference type="ARBA" id="ARBA00009289"/>
    </source>
</evidence>
<keyword evidence="5" id="KW-0735">Signal-anchor</keyword>
<accession>A0A367IRG6</accession>
<evidence type="ECO:0000256" key="4">
    <source>
        <dbReference type="ARBA" id="ARBA00022824"/>
    </source>
</evidence>
<dbReference type="PANTHER" id="PTHR12804:SF0">
    <property type="entry name" value="SIGNAL PEPTIDASE COMPLEX SUBUNIT 3"/>
    <property type="match status" value="1"/>
</dbReference>
<evidence type="ECO:0000256" key="1">
    <source>
        <dbReference type="ARBA" id="ARBA00004648"/>
    </source>
</evidence>
<gene>
    <name evidence="12" type="ORF">CU098_001062</name>
</gene>
<dbReference type="PIRSF" id="PIRSF016089">
    <property type="entry name" value="SPC22"/>
    <property type="match status" value="1"/>
</dbReference>
<evidence type="ECO:0000313" key="13">
    <source>
        <dbReference type="Proteomes" id="UP000253551"/>
    </source>
</evidence>
<dbReference type="STRING" id="4846.A0A367IRG6"/>
<evidence type="ECO:0000256" key="3">
    <source>
        <dbReference type="ARBA" id="ARBA00022692"/>
    </source>
</evidence>
<protein>
    <recommendedName>
        <fullName evidence="8">Signal peptidase complex subunit 3</fullName>
    </recommendedName>
    <alternativeName>
        <fullName evidence="9">Microsomal signal peptidase subunit 3</fullName>
    </alternativeName>
</protein>
<dbReference type="InterPro" id="IPR007653">
    <property type="entry name" value="SPC3"/>
</dbReference>
<dbReference type="GO" id="GO:0006465">
    <property type="term" value="P:signal peptide processing"/>
    <property type="evidence" value="ECO:0007669"/>
    <property type="project" value="InterPro"/>
</dbReference>
<dbReference type="Pfam" id="PF04573">
    <property type="entry name" value="SPC22"/>
    <property type="match status" value="1"/>
</dbReference>
<evidence type="ECO:0000256" key="5">
    <source>
        <dbReference type="ARBA" id="ARBA00022968"/>
    </source>
</evidence>
<reference evidence="12 13" key="1">
    <citation type="journal article" date="2018" name="G3 (Bethesda)">
        <title>Phylogenetic and Phylogenomic Definition of Rhizopus Species.</title>
        <authorList>
            <person name="Gryganskyi A.P."/>
            <person name="Golan J."/>
            <person name="Dolatabadi S."/>
            <person name="Mondo S."/>
            <person name="Robb S."/>
            <person name="Idnurm A."/>
            <person name="Muszewska A."/>
            <person name="Steczkiewicz K."/>
            <person name="Masonjones S."/>
            <person name="Liao H.L."/>
            <person name="Gajdeczka M.T."/>
            <person name="Anike F."/>
            <person name="Vuek A."/>
            <person name="Anishchenko I.M."/>
            <person name="Voigt K."/>
            <person name="de Hoog G.S."/>
            <person name="Smith M.E."/>
            <person name="Heitman J."/>
            <person name="Vilgalys R."/>
            <person name="Stajich J.E."/>
        </authorList>
    </citation>
    <scope>NUCLEOTIDE SEQUENCE [LARGE SCALE GENOMIC DNA]</scope>
    <source>
        <strain evidence="12 13">LSU 92-RS-03</strain>
    </source>
</reference>
<dbReference type="EMBL" id="PJQM01006094">
    <property type="protein sequence ID" value="RCH80263.1"/>
    <property type="molecule type" value="Genomic_DNA"/>
</dbReference>
<evidence type="ECO:0000256" key="9">
    <source>
        <dbReference type="ARBA" id="ARBA00033146"/>
    </source>
</evidence>
<keyword evidence="6 11" id="KW-1133">Transmembrane helix</keyword>
<feature type="non-terminal residue" evidence="12">
    <location>
        <position position="125"/>
    </location>
</feature>
<dbReference type="OrthoDB" id="10261524at2759"/>
<evidence type="ECO:0000256" key="11">
    <source>
        <dbReference type="SAM" id="Phobius"/>
    </source>
</evidence>
<comment type="function">
    <text evidence="10">Essential component of the signal peptidase complex (SPC) which catalyzes the cleavage of N-terminal signal sequences from nascent proteins as they are translocated into the lumen of the endoplasmic reticulum. Essential for the SPC catalytic activity, possibly by stabilizing and positioning the active center of the complex close to the lumenal surface. Essential for viability.</text>
</comment>
<evidence type="ECO:0000256" key="7">
    <source>
        <dbReference type="ARBA" id="ARBA00023136"/>
    </source>
</evidence>
<sequence>MYNLQQRANNLFSFAVTVIGTVLGLVALISAITGYGSTDPNLQVDTNNIKIVTRRYGPEDTDYRNNFTPMFNWNTKQVFVTVVADYQNKQFGRNRVVLWDKIITSKEKAHLKLRNVRNKYALIDI</sequence>
<organism evidence="12 13">
    <name type="scientific">Rhizopus stolonifer</name>
    <name type="common">Rhizopus nigricans</name>
    <dbReference type="NCBI Taxonomy" id="4846"/>
    <lineage>
        <taxon>Eukaryota</taxon>
        <taxon>Fungi</taxon>
        <taxon>Fungi incertae sedis</taxon>
        <taxon>Mucoromycota</taxon>
        <taxon>Mucoromycotina</taxon>
        <taxon>Mucoromycetes</taxon>
        <taxon>Mucorales</taxon>
        <taxon>Mucorineae</taxon>
        <taxon>Rhizopodaceae</taxon>
        <taxon>Rhizopus</taxon>
    </lineage>
</organism>
<comment type="caution">
    <text evidence="12">The sequence shown here is derived from an EMBL/GenBank/DDBJ whole genome shotgun (WGS) entry which is preliminary data.</text>
</comment>
<keyword evidence="7 11" id="KW-0472">Membrane</keyword>
<keyword evidence="3 11" id="KW-0812">Transmembrane</keyword>
<dbReference type="GO" id="GO:0045047">
    <property type="term" value="P:protein targeting to ER"/>
    <property type="evidence" value="ECO:0007669"/>
    <property type="project" value="TreeGrafter"/>
</dbReference>
<evidence type="ECO:0000256" key="8">
    <source>
        <dbReference type="ARBA" id="ARBA00029556"/>
    </source>
</evidence>
<dbReference type="AlphaFoldDB" id="A0A367IRG6"/>